<comment type="pathway">
    <text evidence="9">Protein modification; lipoprotein biosynthesis (signal peptide cleavage).</text>
</comment>
<dbReference type="Proteomes" id="UP000823630">
    <property type="component" value="Unassembled WGS sequence"/>
</dbReference>
<reference evidence="12" key="2">
    <citation type="journal article" date="2021" name="PeerJ">
        <title>Extensive microbial diversity within the chicken gut microbiome revealed by metagenomics and culture.</title>
        <authorList>
            <person name="Gilroy R."/>
            <person name="Ravi A."/>
            <person name="Getino M."/>
            <person name="Pursley I."/>
            <person name="Horton D.L."/>
            <person name="Alikhan N.F."/>
            <person name="Baker D."/>
            <person name="Gharbi K."/>
            <person name="Hall N."/>
            <person name="Watson M."/>
            <person name="Adriaenssens E.M."/>
            <person name="Foster-Nyarko E."/>
            <person name="Jarju S."/>
            <person name="Secka A."/>
            <person name="Antonio M."/>
            <person name="Oren A."/>
            <person name="Chaudhuri R.R."/>
            <person name="La Ragione R."/>
            <person name="Hildebrand F."/>
            <person name="Pallen M.J."/>
        </authorList>
    </citation>
    <scope>NUCLEOTIDE SEQUENCE</scope>
    <source>
        <strain evidence="12">8207</strain>
    </source>
</reference>
<feature type="active site" evidence="9">
    <location>
        <position position="150"/>
    </location>
</feature>
<evidence type="ECO:0000256" key="6">
    <source>
        <dbReference type="ARBA" id="ARBA00022801"/>
    </source>
</evidence>
<evidence type="ECO:0000256" key="7">
    <source>
        <dbReference type="ARBA" id="ARBA00022989"/>
    </source>
</evidence>
<keyword evidence="7 9" id="KW-1133">Transmembrane helix</keyword>
<dbReference type="NCBIfam" id="TIGR00077">
    <property type="entry name" value="lspA"/>
    <property type="match status" value="1"/>
</dbReference>
<dbReference type="AlphaFoldDB" id="A0A9D9DCL4"/>
<organism evidence="12 13">
    <name type="scientific">Candidatus Enterousia avistercoris</name>
    <dbReference type="NCBI Taxonomy" id="2840788"/>
    <lineage>
        <taxon>Bacteria</taxon>
        <taxon>Pseudomonadati</taxon>
        <taxon>Pseudomonadota</taxon>
        <taxon>Alphaproteobacteria</taxon>
        <taxon>Candidatus Enterousia</taxon>
    </lineage>
</organism>
<keyword evidence="4 9" id="KW-0812">Transmembrane</keyword>
<evidence type="ECO:0000256" key="9">
    <source>
        <dbReference type="HAMAP-Rule" id="MF_00161"/>
    </source>
</evidence>
<protein>
    <recommendedName>
        <fullName evidence="9">Lipoprotein signal peptidase</fullName>
        <ecNumber evidence="9">3.4.23.36</ecNumber>
    </recommendedName>
    <alternativeName>
        <fullName evidence="9">Prolipoprotein signal peptidase</fullName>
    </alternativeName>
    <alternativeName>
        <fullName evidence="9">Signal peptidase II</fullName>
        <shortName evidence="9">SPase II</shortName>
    </alternativeName>
</protein>
<keyword evidence="3 9" id="KW-0645">Protease</keyword>
<dbReference type="PRINTS" id="PR00781">
    <property type="entry name" value="LIPOSIGPTASE"/>
</dbReference>
<reference evidence="12" key="1">
    <citation type="submission" date="2020-10" db="EMBL/GenBank/DDBJ databases">
        <authorList>
            <person name="Gilroy R."/>
        </authorList>
    </citation>
    <scope>NUCLEOTIDE SEQUENCE</scope>
    <source>
        <strain evidence="12">8207</strain>
    </source>
</reference>
<evidence type="ECO:0000256" key="10">
    <source>
        <dbReference type="RuleBase" id="RU000594"/>
    </source>
</evidence>
<proteinExistence type="inferred from homology"/>
<feature type="transmembrane region" description="Helical" evidence="9">
    <location>
        <begin position="107"/>
        <end position="125"/>
    </location>
</feature>
<dbReference type="GO" id="GO:0004190">
    <property type="term" value="F:aspartic-type endopeptidase activity"/>
    <property type="evidence" value="ECO:0007669"/>
    <property type="project" value="UniProtKB-UniRule"/>
</dbReference>
<dbReference type="PROSITE" id="PS00855">
    <property type="entry name" value="SPASE_II"/>
    <property type="match status" value="1"/>
</dbReference>
<feature type="transmembrane region" description="Helical" evidence="9">
    <location>
        <begin position="21"/>
        <end position="41"/>
    </location>
</feature>
<evidence type="ECO:0000256" key="3">
    <source>
        <dbReference type="ARBA" id="ARBA00022670"/>
    </source>
</evidence>
<feature type="active site" evidence="9">
    <location>
        <position position="132"/>
    </location>
</feature>
<evidence type="ECO:0000256" key="2">
    <source>
        <dbReference type="ARBA" id="ARBA00022475"/>
    </source>
</evidence>
<dbReference type="GO" id="GO:0006508">
    <property type="term" value="P:proteolysis"/>
    <property type="evidence" value="ECO:0007669"/>
    <property type="project" value="UniProtKB-KW"/>
</dbReference>
<dbReference type="InterPro" id="IPR001872">
    <property type="entry name" value="Peptidase_A8"/>
</dbReference>
<comment type="function">
    <text evidence="9 10">This protein specifically catalyzes the removal of signal peptides from prolipoproteins.</text>
</comment>
<comment type="catalytic activity">
    <reaction evidence="9 10">
        <text>Release of signal peptides from bacterial membrane prolipoproteins. Hydrolyzes -Xaa-Yaa-Zaa-|-(S,diacylglyceryl)Cys-, in which Xaa is hydrophobic (preferably Leu), and Yaa (Ala or Ser) and Zaa (Gly or Ala) have small, neutral side chains.</text>
        <dbReference type="EC" id="3.4.23.36"/>
    </reaction>
</comment>
<sequence>MKKKIIKYLSIIIGAIILDQITKGILIYLITGGVPLVGSAWEIVPVPYMMMRVCDFFNIVFTWNPGASFSMLRTVGEAAPLIIIIATGFIIGFIAYYLFARAKSYEGIPLALIVGGAMGNLIDRVRFGAVVDFLDFHVGAWHYPAFNIADMCIVIGVFLFILNWYLARRRCVRAVQSEQRTK</sequence>
<keyword evidence="8 9" id="KW-0472">Membrane</keyword>
<dbReference type="PANTHER" id="PTHR33695:SF1">
    <property type="entry name" value="LIPOPROTEIN SIGNAL PEPTIDASE"/>
    <property type="match status" value="1"/>
</dbReference>
<keyword evidence="5 9" id="KW-0064">Aspartyl protease</keyword>
<evidence type="ECO:0000313" key="13">
    <source>
        <dbReference type="Proteomes" id="UP000823630"/>
    </source>
</evidence>
<evidence type="ECO:0000256" key="4">
    <source>
        <dbReference type="ARBA" id="ARBA00022692"/>
    </source>
</evidence>
<comment type="caution">
    <text evidence="12">The sequence shown here is derived from an EMBL/GenBank/DDBJ whole genome shotgun (WGS) entry which is preliminary data.</text>
</comment>
<accession>A0A9D9DCL4</accession>
<evidence type="ECO:0000256" key="8">
    <source>
        <dbReference type="ARBA" id="ARBA00023136"/>
    </source>
</evidence>
<dbReference type="EMBL" id="JADINC010000033">
    <property type="protein sequence ID" value="MBO8425289.1"/>
    <property type="molecule type" value="Genomic_DNA"/>
</dbReference>
<dbReference type="EC" id="3.4.23.36" evidence="9"/>
<comment type="similarity">
    <text evidence="1 9 11">Belongs to the peptidase A8 family.</text>
</comment>
<evidence type="ECO:0000256" key="11">
    <source>
        <dbReference type="RuleBase" id="RU004181"/>
    </source>
</evidence>
<evidence type="ECO:0000313" key="12">
    <source>
        <dbReference type="EMBL" id="MBO8425289.1"/>
    </source>
</evidence>
<name>A0A9D9DCL4_9PROT</name>
<dbReference type="HAMAP" id="MF_00161">
    <property type="entry name" value="LspA"/>
    <property type="match status" value="1"/>
</dbReference>
<keyword evidence="2 9" id="KW-1003">Cell membrane</keyword>
<feature type="transmembrane region" description="Helical" evidence="9">
    <location>
        <begin position="78"/>
        <end position="100"/>
    </location>
</feature>
<evidence type="ECO:0000256" key="1">
    <source>
        <dbReference type="ARBA" id="ARBA00006139"/>
    </source>
</evidence>
<dbReference type="PANTHER" id="PTHR33695">
    <property type="entry name" value="LIPOPROTEIN SIGNAL PEPTIDASE"/>
    <property type="match status" value="1"/>
</dbReference>
<dbReference type="GO" id="GO:0005886">
    <property type="term" value="C:plasma membrane"/>
    <property type="evidence" value="ECO:0007669"/>
    <property type="project" value="UniProtKB-SubCell"/>
</dbReference>
<comment type="subcellular location">
    <subcellularLocation>
        <location evidence="9">Cell membrane</location>
        <topology evidence="9">Multi-pass membrane protein</topology>
    </subcellularLocation>
</comment>
<evidence type="ECO:0000256" key="5">
    <source>
        <dbReference type="ARBA" id="ARBA00022750"/>
    </source>
</evidence>
<feature type="transmembrane region" description="Helical" evidence="9">
    <location>
        <begin position="145"/>
        <end position="166"/>
    </location>
</feature>
<gene>
    <name evidence="9 12" type="primary">lspA</name>
    <name evidence="12" type="ORF">IAC69_02290</name>
</gene>
<keyword evidence="6 9" id="KW-0378">Hydrolase</keyword>
<dbReference type="Pfam" id="PF01252">
    <property type="entry name" value="Peptidase_A8"/>
    <property type="match status" value="1"/>
</dbReference>